<reference evidence="1" key="2">
    <citation type="submission" date="2022-06" db="EMBL/GenBank/DDBJ databases">
        <title>Xiashengella guii gen. nov. sp. nov., a bacterium isolated form anaerobic digestion tank.</title>
        <authorList>
            <person name="Huang H."/>
        </authorList>
    </citation>
    <scope>NUCLEOTIDE SEQUENCE</scope>
    <source>
        <strain evidence="1">Ai-910</strain>
    </source>
</reference>
<protein>
    <submittedName>
        <fullName evidence="1">Uncharacterized protein</fullName>
    </submittedName>
</protein>
<name>A0A9J6ZPQ9_9BACT</name>
<dbReference type="EMBL" id="CP098400">
    <property type="protein sequence ID" value="URW79611.1"/>
    <property type="molecule type" value="Genomic_DNA"/>
</dbReference>
<sequence length="160" mass="18952">MQVWILSLSALICLTAIVAYRYMIPDLIRKKAQRHLRDLIFPEGEQQMQVILKSFREFTCNRFSEEELLDYYMKIKGLQNMNSGLYSDFWVKKYLMSPTFIKLNYFEQVQFYQNFICITKVSSETSPKKKSNKSTPVQEVFESRFELPDSLSLESIALKQ</sequence>
<dbReference type="RefSeq" id="WP_250723597.1">
    <property type="nucleotide sequence ID" value="NZ_CP098400.1"/>
</dbReference>
<gene>
    <name evidence="1" type="ORF">M9189_12190</name>
</gene>
<organism evidence="1 2">
    <name type="scientific">Xiashengella succiniciproducens</name>
    <dbReference type="NCBI Taxonomy" id="2949635"/>
    <lineage>
        <taxon>Bacteria</taxon>
        <taxon>Pseudomonadati</taxon>
        <taxon>Bacteroidota</taxon>
        <taxon>Bacteroidia</taxon>
        <taxon>Marinilabiliales</taxon>
        <taxon>Marinilabiliaceae</taxon>
        <taxon>Xiashengella</taxon>
    </lineage>
</organism>
<dbReference type="AlphaFoldDB" id="A0A9J6ZPQ9"/>
<evidence type="ECO:0000313" key="1">
    <source>
        <dbReference type="EMBL" id="URW79611.1"/>
    </source>
</evidence>
<keyword evidence="2" id="KW-1185">Reference proteome</keyword>
<accession>A0A9J6ZPQ9</accession>
<reference evidence="1" key="1">
    <citation type="submission" date="2022-05" db="EMBL/GenBank/DDBJ databases">
        <authorList>
            <person name="Sun X."/>
        </authorList>
    </citation>
    <scope>NUCLEOTIDE SEQUENCE</scope>
    <source>
        <strain evidence="1">Ai-910</strain>
    </source>
</reference>
<evidence type="ECO:0000313" key="2">
    <source>
        <dbReference type="Proteomes" id="UP001056426"/>
    </source>
</evidence>
<dbReference type="Proteomes" id="UP001056426">
    <property type="component" value="Chromosome"/>
</dbReference>
<dbReference type="KEGG" id="alkq:M9189_12190"/>
<proteinExistence type="predicted"/>